<feature type="domain" description="Major facilitator superfamily (MFS) profile" evidence="7">
    <location>
        <begin position="1"/>
        <end position="326"/>
    </location>
</feature>
<evidence type="ECO:0000256" key="1">
    <source>
        <dbReference type="ARBA" id="ARBA00004141"/>
    </source>
</evidence>
<evidence type="ECO:0000256" key="6">
    <source>
        <dbReference type="SAM" id="Phobius"/>
    </source>
</evidence>
<dbReference type="InterPro" id="IPR036259">
    <property type="entry name" value="MFS_trans_sf"/>
</dbReference>
<evidence type="ECO:0000313" key="9">
    <source>
        <dbReference type="Proteomes" id="UP000053989"/>
    </source>
</evidence>
<dbReference type="OrthoDB" id="419616at2759"/>
<accession>A0A0C2Z5I3</accession>
<dbReference type="Gene3D" id="1.20.1250.20">
    <property type="entry name" value="MFS general substrate transporter like domains"/>
    <property type="match status" value="1"/>
</dbReference>
<keyword evidence="3 6" id="KW-0812">Transmembrane</keyword>
<proteinExistence type="predicted"/>
<organism evidence="8 9">
    <name type="scientific">Scleroderma citrinum Foug A</name>
    <dbReference type="NCBI Taxonomy" id="1036808"/>
    <lineage>
        <taxon>Eukaryota</taxon>
        <taxon>Fungi</taxon>
        <taxon>Dikarya</taxon>
        <taxon>Basidiomycota</taxon>
        <taxon>Agaricomycotina</taxon>
        <taxon>Agaricomycetes</taxon>
        <taxon>Agaricomycetidae</taxon>
        <taxon>Boletales</taxon>
        <taxon>Sclerodermatineae</taxon>
        <taxon>Sclerodermataceae</taxon>
        <taxon>Scleroderma</taxon>
    </lineage>
</organism>
<dbReference type="Proteomes" id="UP000053989">
    <property type="component" value="Unassembled WGS sequence"/>
</dbReference>
<feature type="transmembrane region" description="Helical" evidence="6">
    <location>
        <begin position="46"/>
        <end position="70"/>
    </location>
</feature>
<protein>
    <recommendedName>
        <fullName evidence="7">Major facilitator superfamily (MFS) profile domain-containing protein</fullName>
    </recommendedName>
</protein>
<dbReference type="InterPro" id="IPR020846">
    <property type="entry name" value="MFS_dom"/>
</dbReference>
<dbReference type="GO" id="GO:0022857">
    <property type="term" value="F:transmembrane transporter activity"/>
    <property type="evidence" value="ECO:0007669"/>
    <property type="project" value="InterPro"/>
</dbReference>
<dbReference type="SUPFAM" id="SSF103473">
    <property type="entry name" value="MFS general substrate transporter"/>
    <property type="match status" value="1"/>
</dbReference>
<keyword evidence="2" id="KW-0813">Transport</keyword>
<keyword evidence="9" id="KW-1185">Reference proteome</keyword>
<comment type="subcellular location">
    <subcellularLocation>
        <location evidence="1">Membrane</location>
        <topology evidence="1">Multi-pass membrane protein</topology>
    </subcellularLocation>
</comment>
<evidence type="ECO:0000256" key="2">
    <source>
        <dbReference type="ARBA" id="ARBA00022448"/>
    </source>
</evidence>
<feature type="transmembrane region" description="Helical" evidence="6">
    <location>
        <begin position="227"/>
        <end position="253"/>
    </location>
</feature>
<keyword evidence="4 6" id="KW-1133">Transmembrane helix</keyword>
<dbReference type="PANTHER" id="PTHR23504:SF15">
    <property type="entry name" value="MAJOR FACILITATOR SUPERFAMILY (MFS) PROFILE DOMAIN-CONTAINING PROTEIN"/>
    <property type="match status" value="1"/>
</dbReference>
<feature type="transmembrane region" description="Helical" evidence="6">
    <location>
        <begin position="165"/>
        <end position="185"/>
    </location>
</feature>
<evidence type="ECO:0000256" key="5">
    <source>
        <dbReference type="ARBA" id="ARBA00023136"/>
    </source>
</evidence>
<feature type="transmembrane region" description="Helical" evidence="6">
    <location>
        <begin position="7"/>
        <end position="26"/>
    </location>
</feature>
<evidence type="ECO:0000256" key="4">
    <source>
        <dbReference type="ARBA" id="ARBA00022989"/>
    </source>
</evidence>
<dbReference type="InParanoid" id="A0A0C2Z5I3"/>
<feature type="transmembrane region" description="Helical" evidence="6">
    <location>
        <begin position="120"/>
        <end position="145"/>
    </location>
</feature>
<dbReference type="HOGENOM" id="CLU_001265_54_6_1"/>
<evidence type="ECO:0000313" key="8">
    <source>
        <dbReference type="EMBL" id="KIM57208.1"/>
    </source>
</evidence>
<reference evidence="9" key="2">
    <citation type="submission" date="2015-01" db="EMBL/GenBank/DDBJ databases">
        <title>Evolutionary Origins and Diversification of the Mycorrhizal Mutualists.</title>
        <authorList>
            <consortium name="DOE Joint Genome Institute"/>
            <consortium name="Mycorrhizal Genomics Consortium"/>
            <person name="Kohler A."/>
            <person name="Kuo A."/>
            <person name="Nagy L.G."/>
            <person name="Floudas D."/>
            <person name="Copeland A."/>
            <person name="Barry K.W."/>
            <person name="Cichocki N."/>
            <person name="Veneault-Fourrey C."/>
            <person name="LaButti K."/>
            <person name="Lindquist E.A."/>
            <person name="Lipzen A."/>
            <person name="Lundell T."/>
            <person name="Morin E."/>
            <person name="Murat C."/>
            <person name="Riley R."/>
            <person name="Ohm R."/>
            <person name="Sun H."/>
            <person name="Tunlid A."/>
            <person name="Henrissat B."/>
            <person name="Grigoriev I.V."/>
            <person name="Hibbett D.S."/>
            <person name="Martin F."/>
        </authorList>
    </citation>
    <scope>NUCLEOTIDE SEQUENCE [LARGE SCALE GENOMIC DNA]</scope>
    <source>
        <strain evidence="9">Foug A</strain>
    </source>
</reference>
<dbReference type="PANTHER" id="PTHR23504">
    <property type="entry name" value="MAJOR FACILITATOR SUPERFAMILY DOMAIN-CONTAINING PROTEIN 10"/>
    <property type="match status" value="1"/>
</dbReference>
<reference evidence="8 9" key="1">
    <citation type="submission" date="2014-04" db="EMBL/GenBank/DDBJ databases">
        <authorList>
            <consortium name="DOE Joint Genome Institute"/>
            <person name="Kuo A."/>
            <person name="Kohler A."/>
            <person name="Nagy L.G."/>
            <person name="Floudas D."/>
            <person name="Copeland A."/>
            <person name="Barry K.W."/>
            <person name="Cichocki N."/>
            <person name="Veneault-Fourrey C."/>
            <person name="LaButti K."/>
            <person name="Lindquist E.A."/>
            <person name="Lipzen A."/>
            <person name="Lundell T."/>
            <person name="Morin E."/>
            <person name="Murat C."/>
            <person name="Sun H."/>
            <person name="Tunlid A."/>
            <person name="Henrissat B."/>
            <person name="Grigoriev I.V."/>
            <person name="Hibbett D.S."/>
            <person name="Martin F."/>
            <person name="Nordberg H.P."/>
            <person name="Cantor M.N."/>
            <person name="Hua S.X."/>
        </authorList>
    </citation>
    <scope>NUCLEOTIDE SEQUENCE [LARGE SCALE GENOMIC DNA]</scope>
    <source>
        <strain evidence="8 9">Foug A</strain>
    </source>
</reference>
<name>A0A0C2Z5I3_9AGAM</name>
<dbReference type="PROSITE" id="PS50850">
    <property type="entry name" value="MFS"/>
    <property type="match status" value="1"/>
</dbReference>
<evidence type="ECO:0000256" key="3">
    <source>
        <dbReference type="ARBA" id="ARBA00022692"/>
    </source>
</evidence>
<keyword evidence="5 6" id="KW-0472">Membrane</keyword>
<gene>
    <name evidence="8" type="ORF">SCLCIDRAFT_1219668</name>
</gene>
<feature type="transmembrane region" description="Helical" evidence="6">
    <location>
        <begin position="302"/>
        <end position="321"/>
    </location>
</feature>
<evidence type="ECO:0000259" key="7">
    <source>
        <dbReference type="PROSITE" id="PS50850"/>
    </source>
</evidence>
<dbReference type="AlphaFoldDB" id="A0A0C2Z5I3"/>
<dbReference type="GO" id="GO:0016020">
    <property type="term" value="C:membrane"/>
    <property type="evidence" value="ECO:0007669"/>
    <property type="project" value="UniProtKB-SubCell"/>
</dbReference>
<dbReference type="EMBL" id="KN822104">
    <property type="protein sequence ID" value="KIM57208.1"/>
    <property type="molecule type" value="Genomic_DNA"/>
</dbReference>
<feature type="transmembrane region" description="Helical" evidence="6">
    <location>
        <begin position="197"/>
        <end position="215"/>
    </location>
</feature>
<sequence length="328" mass="34963">MARAYSFLPMTWFLGATIGPLIGGSLERPAEKFPAIFGNSSFFKEYPYFLPCAMSASYAAMCWFVVALFLKETTKAQVSPMEYFLGRLRKSQAHSRTSPGVTEDGAIVDSRENPLSFRELLVTPVLVAAGSAASFAILDISTRTLLPVYLATPMEVGGLGLDPPIIGIILAAMGMSAGVLQLLLFAPLYNYLGGKTLFLTTTSLFLPIAALFPITNRIGQDKGLNSLVWFLVGLQILLFVFTSFALGVTLIYVNSAAPNRASIGATNGLTQILISVVRAIGPSAVNSAFALGIQKHVMGGHLAYWVMAGMAAISLAVVSALPKRPSNI</sequence>